<proteinExistence type="predicted"/>
<dbReference type="EMBL" id="CP027860">
    <property type="protein sequence ID" value="AVP96331.1"/>
    <property type="molecule type" value="Genomic_DNA"/>
</dbReference>
<keyword evidence="3" id="KW-1185">Reference proteome</keyword>
<organism evidence="2 3">
    <name type="scientific">Ahniella affigens</name>
    <dbReference type="NCBI Taxonomy" id="2021234"/>
    <lineage>
        <taxon>Bacteria</taxon>
        <taxon>Pseudomonadati</taxon>
        <taxon>Pseudomonadota</taxon>
        <taxon>Gammaproteobacteria</taxon>
        <taxon>Lysobacterales</taxon>
        <taxon>Rhodanobacteraceae</taxon>
        <taxon>Ahniella</taxon>
    </lineage>
</organism>
<evidence type="ECO:0000313" key="2">
    <source>
        <dbReference type="EMBL" id="AVP96331.1"/>
    </source>
</evidence>
<gene>
    <name evidence="2" type="ORF">C7S18_03615</name>
</gene>
<reference evidence="2 3" key="1">
    <citation type="submission" date="2018-03" db="EMBL/GenBank/DDBJ databases">
        <title>Ahniella affigens gen. nov., sp. nov., a gammaproteobacterium isolated from sandy soil near a stream.</title>
        <authorList>
            <person name="Ko Y."/>
            <person name="Kim J.-H."/>
        </authorList>
    </citation>
    <scope>NUCLEOTIDE SEQUENCE [LARGE SCALE GENOMIC DNA]</scope>
    <source>
        <strain evidence="2 3">D13</strain>
    </source>
</reference>
<dbReference type="Proteomes" id="UP000241074">
    <property type="component" value="Chromosome"/>
</dbReference>
<feature type="compositionally biased region" description="Basic and acidic residues" evidence="1">
    <location>
        <begin position="57"/>
        <end position="68"/>
    </location>
</feature>
<name>A0A2P1PNB5_9GAMM</name>
<protein>
    <submittedName>
        <fullName evidence="2">Uncharacterized protein</fullName>
    </submittedName>
</protein>
<dbReference type="AlphaFoldDB" id="A0A2P1PNB5"/>
<evidence type="ECO:0000313" key="3">
    <source>
        <dbReference type="Proteomes" id="UP000241074"/>
    </source>
</evidence>
<accession>A0A2P1PNB5</accession>
<evidence type="ECO:0000256" key="1">
    <source>
        <dbReference type="SAM" id="MobiDB-lite"/>
    </source>
</evidence>
<dbReference type="KEGG" id="xba:C7S18_03615"/>
<sequence>MSGLNAQNQALACSILGGPSLARIASELVQRLPSAKLLHPLTEKRFQPCDAWPSDGTDAHTDPKSTRR</sequence>
<reference evidence="2 3" key="2">
    <citation type="submission" date="2018-03" db="EMBL/GenBank/DDBJ databases">
        <authorList>
            <person name="Keele B.F."/>
        </authorList>
    </citation>
    <scope>NUCLEOTIDE SEQUENCE [LARGE SCALE GENOMIC DNA]</scope>
    <source>
        <strain evidence="2 3">D13</strain>
    </source>
</reference>
<feature type="region of interest" description="Disordered" evidence="1">
    <location>
        <begin position="47"/>
        <end position="68"/>
    </location>
</feature>